<dbReference type="SUPFAM" id="SSF54695">
    <property type="entry name" value="POZ domain"/>
    <property type="match status" value="1"/>
</dbReference>
<dbReference type="InterPro" id="IPR000210">
    <property type="entry name" value="BTB/POZ_dom"/>
</dbReference>
<feature type="compositionally biased region" description="Polar residues" evidence="1">
    <location>
        <begin position="9"/>
        <end position="25"/>
    </location>
</feature>
<evidence type="ECO:0000313" key="4">
    <source>
        <dbReference type="Proteomes" id="UP001215598"/>
    </source>
</evidence>
<sequence length="332" mass="36771">MTEPAADTGSFTDASDPFSPTSDEINSPDVIVRSSDGVDFHAHKAILSFGSVVFKDMFSFPESSGKDANIIRDGKPVVALPESSKTVEKLLILCYPRFTTTYIFRDLDGVDEAYVSAGKYQIPGGQKMIEQLLEDPGFLEKEPHRVFTIACHRGLETVAKLAAMQTLKMPRYVPHISVPEFKLITAHQLRQLEDFHYRCSESIGELLQEYTFPVEESFLSYPDQYPEYSAVWWTTIGHGLGCGPHEDEGDVFPAKWLRGHIARVREAAVLRPHPNAIAKAMSELSSATLTAMSDCPKCVQLAPGSLGVESFNLQLKATQAYAKVLSQFSFVV</sequence>
<evidence type="ECO:0000259" key="2">
    <source>
        <dbReference type="PROSITE" id="PS50097"/>
    </source>
</evidence>
<accession>A0AAD7J281</accession>
<dbReference type="Gene3D" id="3.30.710.10">
    <property type="entry name" value="Potassium Channel Kv1.1, Chain A"/>
    <property type="match status" value="1"/>
</dbReference>
<dbReference type="EMBL" id="JARKIB010000057">
    <property type="protein sequence ID" value="KAJ7752910.1"/>
    <property type="molecule type" value="Genomic_DNA"/>
</dbReference>
<keyword evidence="4" id="KW-1185">Reference proteome</keyword>
<dbReference type="SMART" id="SM00225">
    <property type="entry name" value="BTB"/>
    <property type="match status" value="1"/>
</dbReference>
<dbReference type="PROSITE" id="PS50097">
    <property type="entry name" value="BTB"/>
    <property type="match status" value="1"/>
</dbReference>
<dbReference type="Proteomes" id="UP001215598">
    <property type="component" value="Unassembled WGS sequence"/>
</dbReference>
<protein>
    <recommendedName>
        <fullName evidence="2">BTB domain-containing protein</fullName>
    </recommendedName>
</protein>
<reference evidence="3" key="1">
    <citation type="submission" date="2023-03" db="EMBL/GenBank/DDBJ databases">
        <title>Massive genome expansion in bonnet fungi (Mycena s.s.) driven by repeated elements and novel gene families across ecological guilds.</title>
        <authorList>
            <consortium name="Lawrence Berkeley National Laboratory"/>
            <person name="Harder C.B."/>
            <person name="Miyauchi S."/>
            <person name="Viragh M."/>
            <person name="Kuo A."/>
            <person name="Thoen E."/>
            <person name="Andreopoulos B."/>
            <person name="Lu D."/>
            <person name="Skrede I."/>
            <person name="Drula E."/>
            <person name="Henrissat B."/>
            <person name="Morin E."/>
            <person name="Kohler A."/>
            <person name="Barry K."/>
            <person name="LaButti K."/>
            <person name="Morin E."/>
            <person name="Salamov A."/>
            <person name="Lipzen A."/>
            <person name="Mereny Z."/>
            <person name="Hegedus B."/>
            <person name="Baldrian P."/>
            <person name="Stursova M."/>
            <person name="Weitz H."/>
            <person name="Taylor A."/>
            <person name="Grigoriev I.V."/>
            <person name="Nagy L.G."/>
            <person name="Martin F."/>
            <person name="Kauserud H."/>
        </authorList>
    </citation>
    <scope>NUCLEOTIDE SEQUENCE</scope>
    <source>
        <strain evidence="3">CBHHK182m</strain>
    </source>
</reference>
<dbReference type="Pfam" id="PF00651">
    <property type="entry name" value="BTB"/>
    <property type="match status" value="1"/>
</dbReference>
<feature type="domain" description="BTB" evidence="2">
    <location>
        <begin position="28"/>
        <end position="95"/>
    </location>
</feature>
<gene>
    <name evidence="3" type="ORF">B0H16DRAFT_781312</name>
</gene>
<name>A0AAD7J281_9AGAR</name>
<dbReference type="InterPro" id="IPR011333">
    <property type="entry name" value="SKP1/BTB/POZ_sf"/>
</dbReference>
<evidence type="ECO:0000256" key="1">
    <source>
        <dbReference type="SAM" id="MobiDB-lite"/>
    </source>
</evidence>
<proteinExistence type="predicted"/>
<evidence type="ECO:0000313" key="3">
    <source>
        <dbReference type="EMBL" id="KAJ7752910.1"/>
    </source>
</evidence>
<dbReference type="CDD" id="cd18186">
    <property type="entry name" value="BTB_POZ_ZBTB_KLHL-like"/>
    <property type="match status" value="1"/>
</dbReference>
<feature type="region of interest" description="Disordered" evidence="1">
    <location>
        <begin position="1"/>
        <end position="27"/>
    </location>
</feature>
<dbReference type="AlphaFoldDB" id="A0AAD7J281"/>
<comment type="caution">
    <text evidence="3">The sequence shown here is derived from an EMBL/GenBank/DDBJ whole genome shotgun (WGS) entry which is preliminary data.</text>
</comment>
<organism evidence="3 4">
    <name type="scientific">Mycena metata</name>
    <dbReference type="NCBI Taxonomy" id="1033252"/>
    <lineage>
        <taxon>Eukaryota</taxon>
        <taxon>Fungi</taxon>
        <taxon>Dikarya</taxon>
        <taxon>Basidiomycota</taxon>
        <taxon>Agaricomycotina</taxon>
        <taxon>Agaricomycetes</taxon>
        <taxon>Agaricomycetidae</taxon>
        <taxon>Agaricales</taxon>
        <taxon>Marasmiineae</taxon>
        <taxon>Mycenaceae</taxon>
        <taxon>Mycena</taxon>
    </lineage>
</organism>